<dbReference type="PANTHER" id="PTHR43459:SF1">
    <property type="entry name" value="EG:BACN32G11.4 PROTEIN"/>
    <property type="match status" value="1"/>
</dbReference>
<dbReference type="Gene3D" id="1.10.12.10">
    <property type="entry name" value="Lyase 2-enoyl-coa Hydratase, Chain A, domain 2"/>
    <property type="match status" value="1"/>
</dbReference>
<dbReference type="EMBL" id="VLKK01000002">
    <property type="protein sequence ID" value="TWH96625.1"/>
    <property type="molecule type" value="Genomic_DNA"/>
</dbReference>
<protein>
    <submittedName>
        <fullName evidence="2">Enoyl-CoA hydratase</fullName>
    </submittedName>
</protein>
<keyword evidence="3" id="KW-1185">Reference proteome</keyword>
<name>A0A562KMZ0_SPHWJ</name>
<dbReference type="InterPro" id="IPR029045">
    <property type="entry name" value="ClpP/crotonase-like_dom_sf"/>
</dbReference>
<evidence type="ECO:0000313" key="3">
    <source>
        <dbReference type="Proteomes" id="UP000316624"/>
    </source>
</evidence>
<dbReference type="Proteomes" id="UP000316624">
    <property type="component" value="Unassembled WGS sequence"/>
</dbReference>
<evidence type="ECO:0000313" key="2">
    <source>
        <dbReference type="EMBL" id="TWH96625.1"/>
    </source>
</evidence>
<dbReference type="Gene3D" id="3.90.226.10">
    <property type="entry name" value="2-enoyl-CoA Hydratase, Chain A, domain 1"/>
    <property type="match status" value="1"/>
</dbReference>
<organism evidence="2 3">
    <name type="scientific">Sphingobium wenxiniae (strain DSM 21828 / CGMCC 1.7748 / JZ-1)</name>
    <dbReference type="NCBI Taxonomy" id="595605"/>
    <lineage>
        <taxon>Bacteria</taxon>
        <taxon>Pseudomonadati</taxon>
        <taxon>Pseudomonadota</taxon>
        <taxon>Alphaproteobacteria</taxon>
        <taxon>Sphingomonadales</taxon>
        <taxon>Sphingomonadaceae</taxon>
        <taxon>Sphingobium</taxon>
    </lineage>
</organism>
<accession>A0A562KMZ0</accession>
<dbReference type="Pfam" id="PF00378">
    <property type="entry name" value="ECH_1"/>
    <property type="match status" value="1"/>
</dbReference>
<dbReference type="PANTHER" id="PTHR43459">
    <property type="entry name" value="ENOYL-COA HYDRATASE"/>
    <property type="match status" value="1"/>
</dbReference>
<dbReference type="AlphaFoldDB" id="A0A562KMZ0"/>
<dbReference type="InterPro" id="IPR014748">
    <property type="entry name" value="Enoyl-CoA_hydra_C"/>
</dbReference>
<sequence>MAFDYSRFDLIKVELDGAALRIKLNNPEKRNIITDPVNEQLADAFQAASFDNRVRVVVLSGEGKSFCGGGDFAQMKRKVDDPGLFFKGLWGSRRIVNAVLDCPKPTVAKLHGHAMGLGATLPLLCDLVIAVDDTKIADPHVNIGLVAGDGGSLIWPQQMGYAKARKFLLLGEPILGKEASDLGLIAESAPTFEAMEEIAERWVAKLANGASNAIYGTKTAINMPLRQLAQPMMDLGMAYEGLSNISKDHAEAIDAILEKRAPTFTGE</sequence>
<dbReference type="SUPFAM" id="SSF52096">
    <property type="entry name" value="ClpP/crotonase"/>
    <property type="match status" value="1"/>
</dbReference>
<dbReference type="GO" id="GO:0003824">
    <property type="term" value="F:catalytic activity"/>
    <property type="evidence" value="ECO:0007669"/>
    <property type="project" value="UniProtKB-ARBA"/>
</dbReference>
<comment type="caution">
    <text evidence="2">The sequence shown here is derived from an EMBL/GenBank/DDBJ whole genome shotgun (WGS) entry which is preliminary data.</text>
</comment>
<gene>
    <name evidence="2" type="ORF">IQ35_00556</name>
</gene>
<proteinExistence type="inferred from homology"/>
<evidence type="ECO:0000256" key="1">
    <source>
        <dbReference type="ARBA" id="ARBA00005254"/>
    </source>
</evidence>
<dbReference type="InterPro" id="IPR001753">
    <property type="entry name" value="Enoyl-CoA_hydra/iso"/>
</dbReference>
<dbReference type="CDD" id="cd06558">
    <property type="entry name" value="crotonase-like"/>
    <property type="match status" value="1"/>
</dbReference>
<dbReference type="RefSeq" id="WP_021246043.1">
    <property type="nucleotide sequence ID" value="NZ_JACIIY010000009.1"/>
</dbReference>
<comment type="similarity">
    <text evidence="1">Belongs to the enoyl-CoA hydratase/isomerase family.</text>
</comment>
<reference evidence="2 3" key="1">
    <citation type="journal article" date="2015" name="Stand. Genomic Sci.">
        <title>Genomic Encyclopedia of Bacterial and Archaeal Type Strains, Phase III: the genomes of soil and plant-associated and newly described type strains.</title>
        <authorList>
            <person name="Whitman W.B."/>
            <person name="Woyke T."/>
            <person name="Klenk H.P."/>
            <person name="Zhou Y."/>
            <person name="Lilburn T.G."/>
            <person name="Beck B.J."/>
            <person name="De Vos P."/>
            <person name="Vandamme P."/>
            <person name="Eisen J.A."/>
            <person name="Garrity G."/>
            <person name="Hugenholtz P."/>
            <person name="Kyrpides N.C."/>
        </authorList>
    </citation>
    <scope>NUCLEOTIDE SEQUENCE [LARGE SCALE GENOMIC DNA]</scope>
    <source>
        <strain evidence="2 3">CGMCC 1.7748</strain>
    </source>
</reference>